<gene>
    <name evidence="1" type="ORF">FSB_LOCUS15640</name>
</gene>
<evidence type="ECO:0000313" key="1">
    <source>
        <dbReference type="EMBL" id="SPC87758.1"/>
    </source>
</evidence>
<reference evidence="1" key="1">
    <citation type="submission" date="2018-02" db="EMBL/GenBank/DDBJ databases">
        <authorList>
            <person name="Cohen D.B."/>
            <person name="Kent A.D."/>
        </authorList>
    </citation>
    <scope>NUCLEOTIDE SEQUENCE</scope>
</reference>
<name>A0A2N9FKQ1_FAGSY</name>
<accession>A0A2N9FKQ1</accession>
<sequence>MAPGSRGRLELFLCTVFPAKIPVKRGMLSANREFHVVAGVVIFPTHPGSHGSTCCEQERLCARRRLSGRKSTRFAPSAFFLKFLSQFARVPDSRESELGSVRYGSREQRPPEVFLVRLRDSFPIGIPARPGKILGDPRVPRRAWNVSSFQRARARGSTCCESGRLCAQAWQRRWENSGNFSTNLISSACFHARGRRSSRCRISTILVSSESLRATYFSTVQALHRGELGFARYDLANRGRRNVPYAKGFDHNSLVSRPFLARKVSNRSSHHVLQNGQGAVSSIQLSVWSNGPSSWGHLMWRAFVGSGRLGSGCLVLRAYTRENPVGTAKNLPQFTCHSLSDTLALNRLTHGSKVKVGFRFLVFSLNSTFPTSAFSFPSSSDLALRKFVRLSEVIGDLKFVRVSNLVVRRFGILNPNTSRSDLTWGLPKLQIGPNKLRSDLTWGLPKLQIGWFNGLESQSKQVEGCKSGGSTVWNLSPNKLRSDLTWGLPKLQIGWFNGLESQSKQVEGDLTWGLPKLQIGWFNGLESQSKQVEGCKSGGSTVWNLSPNKLRGDLTWGLPKLQIGWFNGLESQSKQVEDCKSGGSTVWNLSPNKLRSDLTWGLPKLQIGWFNGLESQSKQVEGCKSGGSTVWNLSPNKLRGDLTWGLPKLQIGWFNGLESQSKQVEDCKSGGSTVWNLSPNKLRSDLTWGLPKLQIGWFNGLESQSKQVEGCKSGGSTVWNLSPNRLRSDLTWGLPKLQIGWFNGLESQSKQVEDCKSGGSTVWNLSPNKLRSDLTWGLPKLQIGWFNGLESQSKQVEDCKSGGSTVWNLSPNKLRSDLTWGLPKLQIGWFNGLESQSKQVEDCKSGGSTVWNLSPNKLRSDLTWGLPKLQIGWFNGLESQSKQVEGCKSGGSTVWNLSPNKLRSDLTWGLPKLQIGCLTDVVVAEIVAGPHALDSCECMNIEGQILRKT</sequence>
<organism evidence="1">
    <name type="scientific">Fagus sylvatica</name>
    <name type="common">Beechnut</name>
    <dbReference type="NCBI Taxonomy" id="28930"/>
    <lineage>
        <taxon>Eukaryota</taxon>
        <taxon>Viridiplantae</taxon>
        <taxon>Streptophyta</taxon>
        <taxon>Embryophyta</taxon>
        <taxon>Tracheophyta</taxon>
        <taxon>Spermatophyta</taxon>
        <taxon>Magnoliopsida</taxon>
        <taxon>eudicotyledons</taxon>
        <taxon>Gunneridae</taxon>
        <taxon>Pentapetalae</taxon>
        <taxon>rosids</taxon>
        <taxon>fabids</taxon>
        <taxon>Fagales</taxon>
        <taxon>Fagaceae</taxon>
        <taxon>Fagus</taxon>
    </lineage>
</organism>
<dbReference type="AlphaFoldDB" id="A0A2N9FKQ1"/>
<dbReference type="EMBL" id="OIVN01000944">
    <property type="protein sequence ID" value="SPC87758.1"/>
    <property type="molecule type" value="Genomic_DNA"/>
</dbReference>
<proteinExistence type="predicted"/>
<protein>
    <submittedName>
        <fullName evidence="1">Uncharacterized protein</fullName>
    </submittedName>
</protein>